<dbReference type="GeneID" id="95374843"/>
<evidence type="ECO:0000313" key="2">
    <source>
        <dbReference type="EMBL" id="QAV17692.1"/>
    </source>
</evidence>
<accession>A0A410WTL0</accession>
<evidence type="ECO:0000313" key="3">
    <source>
        <dbReference type="Proteomes" id="UP000288943"/>
    </source>
</evidence>
<dbReference type="EMBL" id="CP026520">
    <property type="protein sequence ID" value="QAV17692.1"/>
    <property type="molecule type" value="Genomic_DNA"/>
</dbReference>
<keyword evidence="4" id="KW-1185">Reference proteome</keyword>
<dbReference type="Proteomes" id="UP001527202">
    <property type="component" value="Unassembled WGS sequence"/>
</dbReference>
<reference evidence="2 3" key="1">
    <citation type="submission" date="2018-01" db="EMBL/GenBank/DDBJ databases">
        <title>The whole genome sequencing and assembly of Paenibacillus chitinolyticus KCCM 41400 strain.</title>
        <authorList>
            <person name="Kim J.-Y."/>
            <person name="Park M.-K."/>
            <person name="Lee Y.-J."/>
            <person name="Yi H."/>
            <person name="Bahn Y.-S."/>
            <person name="Kim J.F."/>
            <person name="Lee D.-W."/>
        </authorList>
    </citation>
    <scope>NUCLEOTIDE SEQUENCE [LARGE SCALE GENOMIC DNA]</scope>
    <source>
        <strain evidence="2 3">KCCM 41400</strain>
    </source>
</reference>
<dbReference type="OrthoDB" id="2627867at2"/>
<dbReference type="Proteomes" id="UP000288943">
    <property type="component" value="Chromosome"/>
</dbReference>
<sequence>MSEAHRLYVKHAVGSRTLLDTKELGGFLHLSKVPGGWRFEISGVDLDAAREIADFREELNLFYLEEGEGEERQKWWYYGHKTPEIDYEANGRVLHITVDTRKGYSNRHV</sequence>
<dbReference type="KEGG" id="pchi:PC41400_08470"/>
<dbReference type="AlphaFoldDB" id="A0A410WTL0"/>
<organism evidence="2 3">
    <name type="scientific">Paenibacillus chitinolyticus</name>
    <dbReference type="NCBI Taxonomy" id="79263"/>
    <lineage>
        <taxon>Bacteria</taxon>
        <taxon>Bacillati</taxon>
        <taxon>Bacillota</taxon>
        <taxon>Bacilli</taxon>
        <taxon>Bacillales</taxon>
        <taxon>Paenibacillaceae</taxon>
        <taxon>Paenibacillus</taxon>
    </lineage>
</organism>
<dbReference type="EMBL" id="JAMDMJ010000039">
    <property type="protein sequence ID" value="MCY9599058.1"/>
    <property type="molecule type" value="Genomic_DNA"/>
</dbReference>
<gene>
    <name evidence="1" type="ORF">M5X16_25195</name>
    <name evidence="2" type="ORF">PC41400_08470</name>
</gene>
<name>A0A410WTL0_9BACL</name>
<evidence type="ECO:0000313" key="4">
    <source>
        <dbReference type="Proteomes" id="UP001527202"/>
    </source>
</evidence>
<evidence type="ECO:0000313" key="1">
    <source>
        <dbReference type="EMBL" id="MCY9599058.1"/>
    </source>
</evidence>
<protein>
    <submittedName>
        <fullName evidence="2">Uncharacterized protein</fullName>
    </submittedName>
</protein>
<reference evidence="1 4" key="2">
    <citation type="submission" date="2022-05" db="EMBL/GenBank/DDBJ databases">
        <title>Genome Sequencing of Bee-Associated Microbes.</title>
        <authorList>
            <person name="Dunlap C."/>
        </authorList>
    </citation>
    <scope>NUCLEOTIDE SEQUENCE [LARGE SCALE GENOMIC DNA]</scope>
    <source>
        <strain evidence="1 4">NRRL B-23120</strain>
    </source>
</reference>
<proteinExistence type="predicted"/>
<dbReference type="RefSeq" id="WP_042228998.1">
    <property type="nucleotide sequence ID" value="NZ_CP026520.1"/>
</dbReference>